<comment type="caution">
    <text evidence="1">The sequence shown here is derived from an EMBL/GenBank/DDBJ whole genome shotgun (WGS) entry which is preliminary data.</text>
</comment>
<gene>
    <name evidence="1" type="primary">jg5199</name>
    <name evidence="1" type="ORF">PAEG_LOCUS19543</name>
</gene>
<dbReference type="Proteomes" id="UP000838756">
    <property type="component" value="Unassembled WGS sequence"/>
</dbReference>
<accession>A0A8S4S1W7</accession>
<sequence length="73" mass="7963">MIILAECASWLTPGRQPPAVEHYKSDARSEVGLTTIASFCETVMAMKKVALRGSESDRLMLSLSASIYISKKS</sequence>
<protein>
    <submittedName>
        <fullName evidence="1">Jg5199 protein</fullName>
    </submittedName>
</protein>
<proteinExistence type="predicted"/>
<organism evidence="1 2">
    <name type="scientific">Pararge aegeria aegeria</name>
    <dbReference type="NCBI Taxonomy" id="348720"/>
    <lineage>
        <taxon>Eukaryota</taxon>
        <taxon>Metazoa</taxon>
        <taxon>Ecdysozoa</taxon>
        <taxon>Arthropoda</taxon>
        <taxon>Hexapoda</taxon>
        <taxon>Insecta</taxon>
        <taxon>Pterygota</taxon>
        <taxon>Neoptera</taxon>
        <taxon>Endopterygota</taxon>
        <taxon>Lepidoptera</taxon>
        <taxon>Glossata</taxon>
        <taxon>Ditrysia</taxon>
        <taxon>Papilionoidea</taxon>
        <taxon>Nymphalidae</taxon>
        <taxon>Satyrinae</taxon>
        <taxon>Satyrini</taxon>
        <taxon>Parargina</taxon>
        <taxon>Pararge</taxon>
    </lineage>
</organism>
<evidence type="ECO:0000313" key="2">
    <source>
        <dbReference type="Proteomes" id="UP000838756"/>
    </source>
</evidence>
<keyword evidence="2" id="KW-1185">Reference proteome</keyword>
<dbReference type="EMBL" id="CAKXAJ010025744">
    <property type="protein sequence ID" value="CAH2243394.1"/>
    <property type="molecule type" value="Genomic_DNA"/>
</dbReference>
<name>A0A8S4S1W7_9NEOP</name>
<evidence type="ECO:0000313" key="1">
    <source>
        <dbReference type="EMBL" id="CAH2243394.1"/>
    </source>
</evidence>
<reference evidence="1" key="1">
    <citation type="submission" date="2022-03" db="EMBL/GenBank/DDBJ databases">
        <authorList>
            <person name="Lindestad O."/>
        </authorList>
    </citation>
    <scope>NUCLEOTIDE SEQUENCE</scope>
</reference>
<dbReference type="AlphaFoldDB" id="A0A8S4S1W7"/>